<name>A0A081APC9_PHYNI</name>
<dbReference type="AlphaFoldDB" id="A0A081APC9"/>
<organism evidence="1 2">
    <name type="scientific">Phytophthora nicotianae P1976</name>
    <dbReference type="NCBI Taxonomy" id="1317066"/>
    <lineage>
        <taxon>Eukaryota</taxon>
        <taxon>Sar</taxon>
        <taxon>Stramenopiles</taxon>
        <taxon>Oomycota</taxon>
        <taxon>Peronosporomycetes</taxon>
        <taxon>Peronosporales</taxon>
        <taxon>Peronosporaceae</taxon>
        <taxon>Phytophthora</taxon>
    </lineage>
</organism>
<dbReference type="EMBL" id="ANJA01000971">
    <property type="protein sequence ID" value="ETO80740.1"/>
    <property type="molecule type" value="Genomic_DNA"/>
</dbReference>
<dbReference type="OrthoDB" id="145322at2759"/>
<comment type="caution">
    <text evidence="1">The sequence shown here is derived from an EMBL/GenBank/DDBJ whole genome shotgun (WGS) entry which is preliminary data.</text>
</comment>
<sequence>MTATSASLLVAVMIEKLQQQMRGMALQLEHATPSVSGINFEYFRKKYEHALQTQTLINGSTWPDDFKALNDTAKGNAASIARCCVCNDPTHKFTACHFVVKDRQLTGASANAVEVATNNFDYIGDSDHGGEMLRMLSDRNLLVGFGAYIFAKVADGTVITATQKGIPKTFLLTNWLKNNVFLFTAWERLDLETKWKRKYQDIYNEYALLRKNANLFP</sequence>
<gene>
    <name evidence="1" type="ORF">F444_04843</name>
</gene>
<accession>A0A081APC9</accession>
<reference evidence="1 2" key="1">
    <citation type="submission" date="2013-11" db="EMBL/GenBank/DDBJ databases">
        <title>The Genome Sequence of Phytophthora parasitica P1976.</title>
        <authorList>
            <consortium name="The Broad Institute Genomics Platform"/>
            <person name="Russ C."/>
            <person name="Tyler B."/>
            <person name="Panabieres F."/>
            <person name="Shan W."/>
            <person name="Tripathy S."/>
            <person name="Grunwald N."/>
            <person name="Machado M."/>
            <person name="Johnson C.S."/>
            <person name="Walker B."/>
            <person name="Young S."/>
            <person name="Zeng Q."/>
            <person name="Gargeya S."/>
            <person name="Fitzgerald M."/>
            <person name="Haas B."/>
            <person name="Abouelleil A."/>
            <person name="Allen A.W."/>
            <person name="Alvarado L."/>
            <person name="Arachchi H.M."/>
            <person name="Berlin A.M."/>
            <person name="Chapman S.B."/>
            <person name="Gainer-Dewar J."/>
            <person name="Goldberg J."/>
            <person name="Griggs A."/>
            <person name="Gujja S."/>
            <person name="Hansen M."/>
            <person name="Howarth C."/>
            <person name="Imamovic A."/>
            <person name="Ireland A."/>
            <person name="Larimer J."/>
            <person name="McCowan C."/>
            <person name="Murphy C."/>
            <person name="Pearson M."/>
            <person name="Poon T.W."/>
            <person name="Priest M."/>
            <person name="Roberts A."/>
            <person name="Saif S."/>
            <person name="Shea T."/>
            <person name="Sisk P."/>
            <person name="Sykes S."/>
            <person name="Wortman J."/>
            <person name="Nusbaum C."/>
            <person name="Birren B."/>
        </authorList>
    </citation>
    <scope>NUCLEOTIDE SEQUENCE [LARGE SCALE GENOMIC DNA]</scope>
    <source>
        <strain evidence="1 2">P1976</strain>
    </source>
</reference>
<proteinExistence type="predicted"/>
<evidence type="ECO:0000313" key="1">
    <source>
        <dbReference type="EMBL" id="ETO80740.1"/>
    </source>
</evidence>
<evidence type="ECO:0000313" key="2">
    <source>
        <dbReference type="Proteomes" id="UP000028582"/>
    </source>
</evidence>
<dbReference type="Proteomes" id="UP000028582">
    <property type="component" value="Unassembled WGS sequence"/>
</dbReference>
<protein>
    <submittedName>
        <fullName evidence="1">Uncharacterized protein</fullName>
    </submittedName>
</protein>